<proteinExistence type="predicted"/>
<comment type="caution">
    <text evidence="2">The sequence shown here is derived from an EMBL/GenBank/DDBJ whole genome shotgun (WGS) entry which is preliminary data.</text>
</comment>
<reference evidence="2" key="1">
    <citation type="submission" date="2020-10" db="EMBL/GenBank/DDBJ databases">
        <authorList>
            <person name="Gilroy R."/>
        </authorList>
    </citation>
    <scope>NUCLEOTIDE SEQUENCE</scope>
    <source>
        <strain evidence="2">ChiGjej1B1-24693</strain>
    </source>
</reference>
<name>A0A9D1KMP9_9ACTN</name>
<evidence type="ECO:0000313" key="3">
    <source>
        <dbReference type="Proteomes" id="UP000886842"/>
    </source>
</evidence>
<organism evidence="2 3">
    <name type="scientific">Candidatus Avipropionibacterium avicola</name>
    <dbReference type="NCBI Taxonomy" id="2840701"/>
    <lineage>
        <taxon>Bacteria</taxon>
        <taxon>Bacillati</taxon>
        <taxon>Actinomycetota</taxon>
        <taxon>Actinomycetes</taxon>
        <taxon>Propionibacteriales</taxon>
        <taxon>Propionibacteriaceae</taxon>
        <taxon>Propionibacteriaceae incertae sedis</taxon>
        <taxon>Candidatus Avipropionibacterium</taxon>
    </lineage>
</organism>
<accession>A0A9D1KMP9</accession>
<reference evidence="2" key="2">
    <citation type="journal article" date="2021" name="PeerJ">
        <title>Extensive microbial diversity within the chicken gut microbiome revealed by metagenomics and culture.</title>
        <authorList>
            <person name="Gilroy R."/>
            <person name="Ravi A."/>
            <person name="Getino M."/>
            <person name="Pursley I."/>
            <person name="Horton D.L."/>
            <person name="Alikhan N.F."/>
            <person name="Baker D."/>
            <person name="Gharbi K."/>
            <person name="Hall N."/>
            <person name="Watson M."/>
            <person name="Adriaenssens E.M."/>
            <person name="Foster-Nyarko E."/>
            <person name="Jarju S."/>
            <person name="Secka A."/>
            <person name="Antonio M."/>
            <person name="Oren A."/>
            <person name="Chaudhuri R.R."/>
            <person name="La Ragione R."/>
            <person name="Hildebrand F."/>
            <person name="Pallen M.J."/>
        </authorList>
    </citation>
    <scope>NUCLEOTIDE SEQUENCE</scope>
    <source>
        <strain evidence="2">ChiGjej1B1-24693</strain>
    </source>
</reference>
<dbReference type="Gene3D" id="3.40.960.10">
    <property type="entry name" value="VSR Endonuclease"/>
    <property type="match status" value="1"/>
</dbReference>
<evidence type="ECO:0000313" key="2">
    <source>
        <dbReference type="EMBL" id="HIT75736.1"/>
    </source>
</evidence>
<dbReference type="Pfam" id="PF04480">
    <property type="entry name" value="DUF559"/>
    <property type="match status" value="1"/>
</dbReference>
<sequence length="263" mass="29035">MAALVRSGALRSVCHGWYAAADAHQGAARAIQLGGRLGCVSAVGLHGLWVPPERQVTHVRLLARSRTARPRLPGIRWCPAHGSRAVADHGIVDPLPIALASAARCVTAEHFVAILDSALHRRLCTVADLQDWLALCPLTVRRLIDRTGPAESGSESLVRFRLESLNIALRSQVRIAGVGRVDFLIGDRLVIEVDSLAHHTDLASYHRDRERDLALAALGYERIRITYHQVMDRWDWVLSRILTIIRRRGHLARGRSSGAELAR</sequence>
<dbReference type="Proteomes" id="UP000886842">
    <property type="component" value="Unassembled WGS sequence"/>
</dbReference>
<dbReference type="SUPFAM" id="SSF52980">
    <property type="entry name" value="Restriction endonuclease-like"/>
    <property type="match status" value="1"/>
</dbReference>
<dbReference type="AlphaFoldDB" id="A0A9D1KMP9"/>
<evidence type="ECO:0000259" key="1">
    <source>
        <dbReference type="Pfam" id="PF04480"/>
    </source>
</evidence>
<feature type="domain" description="DUF559" evidence="1">
    <location>
        <begin position="179"/>
        <end position="245"/>
    </location>
</feature>
<dbReference type="InterPro" id="IPR011335">
    <property type="entry name" value="Restrct_endonuc-II-like"/>
</dbReference>
<protein>
    <submittedName>
        <fullName evidence="2">DUF559 domain-containing protein</fullName>
    </submittedName>
</protein>
<dbReference type="InterPro" id="IPR007569">
    <property type="entry name" value="DUF559"/>
</dbReference>
<gene>
    <name evidence="2" type="ORF">IAA98_09140</name>
</gene>
<dbReference type="EMBL" id="DVLP01000273">
    <property type="protein sequence ID" value="HIT75736.1"/>
    <property type="molecule type" value="Genomic_DNA"/>
</dbReference>